<keyword evidence="4 7" id="KW-0812">Transmembrane</keyword>
<feature type="domain" description="Tyrosine-protein kinase G-rich" evidence="9">
    <location>
        <begin position="218"/>
        <end position="299"/>
    </location>
</feature>
<evidence type="ECO:0000256" key="4">
    <source>
        <dbReference type="ARBA" id="ARBA00022692"/>
    </source>
</evidence>
<keyword evidence="11" id="KW-1185">Reference proteome</keyword>
<evidence type="ECO:0000259" key="8">
    <source>
        <dbReference type="Pfam" id="PF02706"/>
    </source>
</evidence>
<dbReference type="PANTHER" id="PTHR32309:SF13">
    <property type="entry name" value="FERRIC ENTEROBACTIN TRANSPORT PROTEIN FEPE"/>
    <property type="match status" value="1"/>
</dbReference>
<name>A0AAW9NNZ0_9BACL</name>
<sequence length="308" mass="35328">MEETIELRELINIIWRGKAIIIISTITCMLIATILNWFILEEKYESKAVIQVVSTAQDIGVISNYINAEFTPAIYSERIQNKFLMRQAIQDEIGENQYIDENLRVLLDPNPNKNSLEIKYISDSPESAQQYLRILMNATKSDMNKSVQETMKELDLVYKNELDTLTQEVEQVVNTYNKLVRDNNLPEILILQTIINSEINLNISDQQMEALANVTEGIQNQLLQLQAMITSKSTEYGNVLVRYQSIQTGIASFKPDSFIRIIIEPTLEEDSVSPNKLLNLVISSILGIMMGLCIVFFRYYWKPNSSIK</sequence>
<feature type="transmembrane region" description="Helical" evidence="7">
    <location>
        <begin position="277"/>
        <end position="301"/>
    </location>
</feature>
<accession>A0AAW9NNZ0</accession>
<feature type="transmembrane region" description="Helical" evidence="7">
    <location>
        <begin position="20"/>
        <end position="40"/>
    </location>
</feature>
<dbReference type="SUPFAM" id="SSF160355">
    <property type="entry name" value="Bacterial polysaccharide co-polymerase-like"/>
    <property type="match status" value="1"/>
</dbReference>
<evidence type="ECO:0000256" key="7">
    <source>
        <dbReference type="SAM" id="Phobius"/>
    </source>
</evidence>
<dbReference type="InterPro" id="IPR003856">
    <property type="entry name" value="LPS_length_determ_N"/>
</dbReference>
<evidence type="ECO:0000256" key="6">
    <source>
        <dbReference type="ARBA" id="ARBA00023136"/>
    </source>
</evidence>
<feature type="domain" description="Polysaccharide chain length determinant N-terminal" evidence="8">
    <location>
        <begin position="3"/>
        <end position="79"/>
    </location>
</feature>
<evidence type="ECO:0000313" key="11">
    <source>
        <dbReference type="Proteomes" id="UP001344888"/>
    </source>
</evidence>
<protein>
    <submittedName>
        <fullName evidence="10">Wzz/FepE/Etk N-terminal domain-containing protein</fullName>
    </submittedName>
</protein>
<dbReference type="EMBL" id="JARSFG010000006">
    <property type="protein sequence ID" value="MEC1177740.1"/>
    <property type="molecule type" value="Genomic_DNA"/>
</dbReference>
<dbReference type="GO" id="GO:0005886">
    <property type="term" value="C:plasma membrane"/>
    <property type="evidence" value="ECO:0007669"/>
    <property type="project" value="UniProtKB-SubCell"/>
</dbReference>
<dbReference type="InterPro" id="IPR032807">
    <property type="entry name" value="GNVR"/>
</dbReference>
<reference evidence="10 11" key="1">
    <citation type="submission" date="2023-03" db="EMBL/GenBank/DDBJ databases">
        <title>Bacillus Genome Sequencing.</title>
        <authorList>
            <person name="Dunlap C."/>
        </authorList>
    </citation>
    <scope>NUCLEOTIDE SEQUENCE [LARGE SCALE GENOMIC DNA]</scope>
    <source>
        <strain evidence="10 11">B-59205</strain>
    </source>
</reference>
<proteinExistence type="inferred from homology"/>
<dbReference type="Proteomes" id="UP001344888">
    <property type="component" value="Unassembled WGS sequence"/>
</dbReference>
<gene>
    <name evidence="10" type="ORF">P9B03_04525</name>
</gene>
<keyword evidence="3" id="KW-1003">Cell membrane</keyword>
<dbReference type="GO" id="GO:0004713">
    <property type="term" value="F:protein tyrosine kinase activity"/>
    <property type="evidence" value="ECO:0007669"/>
    <property type="project" value="TreeGrafter"/>
</dbReference>
<evidence type="ECO:0000256" key="2">
    <source>
        <dbReference type="ARBA" id="ARBA00006683"/>
    </source>
</evidence>
<keyword evidence="6 7" id="KW-0472">Membrane</keyword>
<organism evidence="10 11">
    <name type="scientific">Metasolibacillus meyeri</name>
    <dbReference type="NCBI Taxonomy" id="1071052"/>
    <lineage>
        <taxon>Bacteria</taxon>
        <taxon>Bacillati</taxon>
        <taxon>Bacillota</taxon>
        <taxon>Bacilli</taxon>
        <taxon>Bacillales</taxon>
        <taxon>Caryophanaceae</taxon>
        <taxon>Metasolibacillus</taxon>
    </lineage>
</organism>
<comment type="similarity">
    <text evidence="2">Belongs to the CpsC/CapA family.</text>
</comment>
<dbReference type="RefSeq" id="WP_326122191.1">
    <property type="nucleotide sequence ID" value="NZ_JARSFG010000006.1"/>
</dbReference>
<evidence type="ECO:0000256" key="5">
    <source>
        <dbReference type="ARBA" id="ARBA00022989"/>
    </source>
</evidence>
<dbReference type="Pfam" id="PF13807">
    <property type="entry name" value="GNVR"/>
    <property type="match status" value="1"/>
</dbReference>
<evidence type="ECO:0000256" key="1">
    <source>
        <dbReference type="ARBA" id="ARBA00004651"/>
    </source>
</evidence>
<comment type="caution">
    <text evidence="10">The sequence shown here is derived from an EMBL/GenBank/DDBJ whole genome shotgun (WGS) entry which is preliminary data.</text>
</comment>
<evidence type="ECO:0000313" key="10">
    <source>
        <dbReference type="EMBL" id="MEC1177740.1"/>
    </source>
</evidence>
<dbReference type="AlphaFoldDB" id="A0AAW9NNZ0"/>
<evidence type="ECO:0000256" key="3">
    <source>
        <dbReference type="ARBA" id="ARBA00022475"/>
    </source>
</evidence>
<comment type="subcellular location">
    <subcellularLocation>
        <location evidence="1">Cell membrane</location>
        <topology evidence="1">Multi-pass membrane protein</topology>
    </subcellularLocation>
</comment>
<dbReference type="PANTHER" id="PTHR32309">
    <property type="entry name" value="TYROSINE-PROTEIN KINASE"/>
    <property type="match status" value="1"/>
</dbReference>
<keyword evidence="5 7" id="KW-1133">Transmembrane helix</keyword>
<evidence type="ECO:0000259" key="9">
    <source>
        <dbReference type="Pfam" id="PF13807"/>
    </source>
</evidence>
<dbReference type="InterPro" id="IPR050445">
    <property type="entry name" value="Bact_polysacc_biosynth/exp"/>
</dbReference>
<dbReference type="Pfam" id="PF02706">
    <property type="entry name" value="Wzz"/>
    <property type="match status" value="1"/>
</dbReference>